<evidence type="ECO:0000313" key="2">
    <source>
        <dbReference type="EMBL" id="KAK4341033.1"/>
    </source>
</evidence>
<dbReference type="EMBL" id="JAVYJV010000022">
    <property type="protein sequence ID" value="KAK4341033.1"/>
    <property type="molecule type" value="Genomic_DNA"/>
</dbReference>
<feature type="transmembrane region" description="Helical" evidence="1">
    <location>
        <begin position="139"/>
        <end position="159"/>
    </location>
</feature>
<dbReference type="Proteomes" id="UP001291623">
    <property type="component" value="Unassembled WGS sequence"/>
</dbReference>
<evidence type="ECO:0000313" key="3">
    <source>
        <dbReference type="Proteomes" id="UP001291623"/>
    </source>
</evidence>
<sequence>MGASEMGNKARSFLLFSKNGRRSPKLTMNLLGISPFHLLLFSLLYSFISFPVAVRGDEVNPLRLPSEHDNQETCPLMLSFVADHYSCPVKCFRPDPVCGVDGKTYWCGCADARCAGVRVAKLGFCEVGNGGSAPVSGQVLLLLHIVWLILLGIFGLFGLL</sequence>
<dbReference type="PANTHER" id="PTHR34376:SF10">
    <property type="entry name" value="SERINE-TYPE ENDOPEPTIDASE INHIBITOR"/>
    <property type="match status" value="1"/>
</dbReference>
<name>A0AAE1UQR0_9SOLA</name>
<accession>A0AAE1UQR0</accession>
<dbReference type="PANTHER" id="PTHR34376">
    <property type="entry name" value="SERINE PROTEASE INHIBITOR, KAZAL-TYPE FAMILY PROTEIN"/>
    <property type="match status" value="1"/>
</dbReference>
<keyword evidence="1" id="KW-1133">Transmembrane helix</keyword>
<proteinExistence type="predicted"/>
<dbReference type="Gene3D" id="3.30.60.30">
    <property type="match status" value="1"/>
</dbReference>
<evidence type="ECO:0000256" key="1">
    <source>
        <dbReference type="SAM" id="Phobius"/>
    </source>
</evidence>
<keyword evidence="1" id="KW-0812">Transmembrane</keyword>
<gene>
    <name evidence="2" type="ORF">RND71_039534</name>
</gene>
<feature type="transmembrane region" description="Helical" evidence="1">
    <location>
        <begin position="26"/>
        <end position="48"/>
    </location>
</feature>
<organism evidence="2 3">
    <name type="scientific">Anisodus tanguticus</name>
    <dbReference type="NCBI Taxonomy" id="243964"/>
    <lineage>
        <taxon>Eukaryota</taxon>
        <taxon>Viridiplantae</taxon>
        <taxon>Streptophyta</taxon>
        <taxon>Embryophyta</taxon>
        <taxon>Tracheophyta</taxon>
        <taxon>Spermatophyta</taxon>
        <taxon>Magnoliopsida</taxon>
        <taxon>eudicotyledons</taxon>
        <taxon>Gunneridae</taxon>
        <taxon>Pentapetalae</taxon>
        <taxon>asterids</taxon>
        <taxon>lamiids</taxon>
        <taxon>Solanales</taxon>
        <taxon>Solanaceae</taxon>
        <taxon>Solanoideae</taxon>
        <taxon>Hyoscyameae</taxon>
        <taxon>Anisodus</taxon>
    </lineage>
</organism>
<comment type="caution">
    <text evidence="2">The sequence shown here is derived from an EMBL/GenBank/DDBJ whole genome shotgun (WGS) entry which is preliminary data.</text>
</comment>
<protein>
    <recommendedName>
        <fullName evidence="4">Serine protease inhibitor, Kazal-type family protein</fullName>
    </recommendedName>
</protein>
<reference evidence="2" key="1">
    <citation type="submission" date="2023-12" db="EMBL/GenBank/DDBJ databases">
        <title>Genome assembly of Anisodus tanguticus.</title>
        <authorList>
            <person name="Wang Y.-J."/>
        </authorList>
    </citation>
    <scope>NUCLEOTIDE SEQUENCE</scope>
    <source>
        <strain evidence="2">KB-2021</strain>
        <tissue evidence="2">Leaf</tissue>
    </source>
</reference>
<evidence type="ECO:0008006" key="4">
    <source>
        <dbReference type="Google" id="ProtNLM"/>
    </source>
</evidence>
<keyword evidence="3" id="KW-1185">Reference proteome</keyword>
<keyword evidence="1" id="KW-0472">Membrane</keyword>
<dbReference type="AlphaFoldDB" id="A0AAE1UQR0"/>